<dbReference type="InterPro" id="IPR052210">
    <property type="entry name" value="LysM1-like"/>
</dbReference>
<dbReference type="Gene3D" id="3.10.350.10">
    <property type="entry name" value="LysM domain"/>
    <property type="match status" value="1"/>
</dbReference>
<feature type="domain" description="LysM" evidence="5">
    <location>
        <begin position="36"/>
        <end position="81"/>
    </location>
</feature>
<sequence>MRSFTFALTVLPLLSAAYLVEPDTPAAPDTIEDCTYWQVATETDTCESIAKDWAITLEQFNTYNPSQAPTCNLIVGNSYCIEQNWAIPPATPTPTSSTASTTTTQTPTPTPTDLLGQCEAEAGGYKSTFFTINYYDSQCWQHGGNDCANKAADIVCPQK</sequence>
<keyword evidence="7" id="KW-1185">Reference proteome</keyword>
<feature type="region of interest" description="Disordered" evidence="3">
    <location>
        <begin position="91"/>
        <end position="112"/>
    </location>
</feature>
<keyword evidence="2" id="KW-0843">Virulence</keyword>
<comment type="caution">
    <text evidence="6">The sequence shown here is derived from an EMBL/GenBank/DDBJ whole genome shotgun (WGS) entry which is preliminary data.</text>
</comment>
<dbReference type="Proteomes" id="UP001280581">
    <property type="component" value="Unassembled WGS sequence"/>
</dbReference>
<accession>A0AAN6RLL1</accession>
<organism evidence="6 7">
    <name type="scientific">Pseudopithomyces chartarum</name>
    <dbReference type="NCBI Taxonomy" id="1892770"/>
    <lineage>
        <taxon>Eukaryota</taxon>
        <taxon>Fungi</taxon>
        <taxon>Dikarya</taxon>
        <taxon>Ascomycota</taxon>
        <taxon>Pezizomycotina</taxon>
        <taxon>Dothideomycetes</taxon>
        <taxon>Pleosporomycetidae</taxon>
        <taxon>Pleosporales</taxon>
        <taxon>Massarineae</taxon>
        <taxon>Didymosphaeriaceae</taxon>
        <taxon>Pseudopithomyces</taxon>
    </lineage>
</organism>
<reference evidence="6 7" key="1">
    <citation type="submission" date="2021-02" db="EMBL/GenBank/DDBJ databases">
        <title>Genome assembly of Pseudopithomyces chartarum.</title>
        <authorList>
            <person name="Jauregui R."/>
            <person name="Singh J."/>
            <person name="Voisey C."/>
        </authorList>
    </citation>
    <scope>NUCLEOTIDE SEQUENCE [LARGE SCALE GENOMIC DNA]</scope>
    <source>
        <strain evidence="6 7">AGR01</strain>
    </source>
</reference>
<evidence type="ECO:0000313" key="7">
    <source>
        <dbReference type="Proteomes" id="UP001280581"/>
    </source>
</evidence>
<protein>
    <recommendedName>
        <fullName evidence="5">LysM domain-containing protein</fullName>
    </recommendedName>
</protein>
<dbReference type="PROSITE" id="PS51782">
    <property type="entry name" value="LYSM"/>
    <property type="match status" value="1"/>
</dbReference>
<dbReference type="CDD" id="cd00118">
    <property type="entry name" value="LysM"/>
    <property type="match status" value="1"/>
</dbReference>
<dbReference type="AlphaFoldDB" id="A0AAN6RLL1"/>
<proteinExistence type="predicted"/>
<evidence type="ECO:0000256" key="3">
    <source>
        <dbReference type="SAM" id="MobiDB-lite"/>
    </source>
</evidence>
<evidence type="ECO:0000256" key="2">
    <source>
        <dbReference type="ARBA" id="ARBA00023026"/>
    </source>
</evidence>
<gene>
    <name evidence="6" type="ORF">GRF29_8g2764730</name>
</gene>
<evidence type="ECO:0000313" key="6">
    <source>
        <dbReference type="EMBL" id="KAK3216262.1"/>
    </source>
</evidence>
<feature type="chain" id="PRO_5043004018" description="LysM domain-containing protein" evidence="4">
    <location>
        <begin position="23"/>
        <end position="159"/>
    </location>
</feature>
<dbReference type="InterPro" id="IPR036779">
    <property type="entry name" value="LysM_dom_sf"/>
</dbReference>
<evidence type="ECO:0000256" key="1">
    <source>
        <dbReference type="ARBA" id="ARBA00022669"/>
    </source>
</evidence>
<evidence type="ECO:0000256" key="4">
    <source>
        <dbReference type="SAM" id="SignalP"/>
    </source>
</evidence>
<feature type="compositionally biased region" description="Low complexity" evidence="3">
    <location>
        <begin position="93"/>
        <end position="107"/>
    </location>
</feature>
<keyword evidence="1" id="KW-0147">Chitin-binding</keyword>
<feature type="signal peptide" evidence="4">
    <location>
        <begin position="1"/>
        <end position="22"/>
    </location>
</feature>
<keyword evidence="4" id="KW-0732">Signal</keyword>
<dbReference type="GO" id="GO:0008061">
    <property type="term" value="F:chitin binding"/>
    <property type="evidence" value="ECO:0007669"/>
    <property type="project" value="UniProtKB-KW"/>
</dbReference>
<dbReference type="EMBL" id="WVTA01000002">
    <property type="protein sequence ID" value="KAK3216262.1"/>
    <property type="molecule type" value="Genomic_DNA"/>
</dbReference>
<name>A0AAN6RLL1_9PLEO</name>
<dbReference type="PANTHER" id="PTHR34997">
    <property type="entry name" value="AM15"/>
    <property type="match status" value="1"/>
</dbReference>
<evidence type="ECO:0000259" key="5">
    <source>
        <dbReference type="PROSITE" id="PS51782"/>
    </source>
</evidence>
<dbReference type="PANTHER" id="PTHR34997:SF1">
    <property type="entry name" value="PEPTIDOGLYCAN-BINDING LYSIN DOMAIN"/>
    <property type="match status" value="1"/>
</dbReference>
<dbReference type="InterPro" id="IPR018392">
    <property type="entry name" value="LysM"/>
</dbReference>